<dbReference type="CDD" id="cd01543">
    <property type="entry name" value="PBP1_XylR"/>
    <property type="match status" value="1"/>
</dbReference>
<keyword evidence="1" id="KW-0805">Transcription regulation</keyword>
<name>A0ABP8MUN3_9BACT</name>
<dbReference type="InterPro" id="IPR054031">
    <property type="entry name" value="XylR_PBP1"/>
</dbReference>
<dbReference type="Gene3D" id="3.40.50.2300">
    <property type="match status" value="2"/>
</dbReference>
<keyword evidence="2 5" id="KW-0238">DNA-binding</keyword>
<dbReference type="Proteomes" id="UP001500840">
    <property type="component" value="Unassembled WGS sequence"/>
</dbReference>
<gene>
    <name evidence="5" type="ORF">GCM10023156_28910</name>
</gene>
<dbReference type="InterPro" id="IPR046335">
    <property type="entry name" value="LacI/GalR-like_sensor"/>
</dbReference>
<evidence type="ECO:0000259" key="4">
    <source>
        <dbReference type="PROSITE" id="PS01124"/>
    </source>
</evidence>
<dbReference type="SUPFAM" id="SSF53822">
    <property type="entry name" value="Periplasmic binding protein-like I"/>
    <property type="match status" value="1"/>
</dbReference>
<dbReference type="PANTHER" id="PTHR30146:SF24">
    <property type="entry name" value="XYLOSE OPERON REGULATORY PROTEIN"/>
    <property type="match status" value="1"/>
</dbReference>
<dbReference type="EMBL" id="BAABGA010000035">
    <property type="protein sequence ID" value="GAA4455237.1"/>
    <property type="molecule type" value="Genomic_DNA"/>
</dbReference>
<accession>A0ABP8MUN3</accession>
<keyword evidence="6" id="KW-1185">Reference proteome</keyword>
<dbReference type="Pfam" id="PF13377">
    <property type="entry name" value="Peripla_BP_3"/>
    <property type="match status" value="1"/>
</dbReference>
<sequence>MLQKKRVALMIETSTIYGRELLKGVIRFRQTHHDWSIFLEQRDLTAKPPAWLADWKGNGIISRVTTPEFAKAVRKSGIPIVELTDRGQDYGFPVIRSDDDEIARLAAEHLNERGFQNFAYCGFQYEEWSTRREKSFARHVAQPGKECAVYRSVWQGPEARSAEDERTELVRWLNTLPLPVGIYCCSDVRGQQVLEACAQAELVIPEEVAVIGTDNDSVICELCDPSMTSVIPNAEETGFQAASLLSRLMEGEKPDELLHVVRPVGIEVRQSSDIVAIDDPSIATALSYIRENACNGITVQDVIAHSGLSRSTLERQLRKLLSRSPQQEIRHVQIKRARQLLMETDLPMDRIAALCGFDHPEYMHVVFRRETNMTPGQYRRNLRTTK</sequence>
<dbReference type="Gene3D" id="1.10.10.60">
    <property type="entry name" value="Homeodomain-like"/>
    <property type="match status" value="1"/>
</dbReference>
<dbReference type="InterPro" id="IPR028082">
    <property type="entry name" value="Peripla_BP_I"/>
</dbReference>
<dbReference type="PROSITE" id="PS01124">
    <property type="entry name" value="HTH_ARAC_FAMILY_2"/>
    <property type="match status" value="1"/>
</dbReference>
<dbReference type="SMART" id="SM00342">
    <property type="entry name" value="HTH_ARAC"/>
    <property type="match status" value="1"/>
</dbReference>
<dbReference type="InterPro" id="IPR018060">
    <property type="entry name" value="HTH_AraC"/>
</dbReference>
<protein>
    <submittedName>
        <fullName evidence="5">DNA-binding transcriptional regulator</fullName>
    </submittedName>
</protein>
<dbReference type="GO" id="GO:0003677">
    <property type="term" value="F:DNA binding"/>
    <property type="evidence" value="ECO:0007669"/>
    <property type="project" value="UniProtKB-KW"/>
</dbReference>
<evidence type="ECO:0000256" key="1">
    <source>
        <dbReference type="ARBA" id="ARBA00023015"/>
    </source>
</evidence>
<proteinExistence type="predicted"/>
<evidence type="ECO:0000313" key="5">
    <source>
        <dbReference type="EMBL" id="GAA4455237.1"/>
    </source>
</evidence>
<dbReference type="InterPro" id="IPR009057">
    <property type="entry name" value="Homeodomain-like_sf"/>
</dbReference>
<feature type="domain" description="HTH araC/xylS-type" evidence="4">
    <location>
        <begin position="283"/>
        <end position="381"/>
    </location>
</feature>
<evidence type="ECO:0000256" key="3">
    <source>
        <dbReference type="ARBA" id="ARBA00023163"/>
    </source>
</evidence>
<dbReference type="SUPFAM" id="SSF46689">
    <property type="entry name" value="Homeodomain-like"/>
    <property type="match status" value="1"/>
</dbReference>
<dbReference type="Pfam" id="PF12833">
    <property type="entry name" value="HTH_18"/>
    <property type="match status" value="1"/>
</dbReference>
<dbReference type="Pfam" id="PF22177">
    <property type="entry name" value="PBP1_XylR"/>
    <property type="match status" value="1"/>
</dbReference>
<comment type="caution">
    <text evidence="5">The sequence shown here is derived from an EMBL/GenBank/DDBJ whole genome shotgun (WGS) entry which is preliminary data.</text>
</comment>
<evidence type="ECO:0000256" key="2">
    <source>
        <dbReference type="ARBA" id="ARBA00023125"/>
    </source>
</evidence>
<dbReference type="PANTHER" id="PTHR30146">
    <property type="entry name" value="LACI-RELATED TRANSCRIPTIONAL REPRESSOR"/>
    <property type="match status" value="1"/>
</dbReference>
<evidence type="ECO:0000313" key="6">
    <source>
        <dbReference type="Proteomes" id="UP001500840"/>
    </source>
</evidence>
<reference evidence="6" key="1">
    <citation type="journal article" date="2019" name="Int. J. Syst. Evol. Microbiol.">
        <title>The Global Catalogue of Microorganisms (GCM) 10K type strain sequencing project: providing services to taxonomists for standard genome sequencing and annotation.</title>
        <authorList>
            <consortium name="The Broad Institute Genomics Platform"/>
            <consortium name="The Broad Institute Genome Sequencing Center for Infectious Disease"/>
            <person name="Wu L."/>
            <person name="Ma J."/>
        </authorList>
    </citation>
    <scope>NUCLEOTIDE SEQUENCE [LARGE SCALE GENOMIC DNA]</scope>
    <source>
        <strain evidence="6">JCM 17759</strain>
    </source>
</reference>
<keyword evidence="3" id="KW-0804">Transcription</keyword>
<organism evidence="5 6">
    <name type="scientific">Novipirellula rosea</name>
    <dbReference type="NCBI Taxonomy" id="1031540"/>
    <lineage>
        <taxon>Bacteria</taxon>
        <taxon>Pseudomonadati</taxon>
        <taxon>Planctomycetota</taxon>
        <taxon>Planctomycetia</taxon>
        <taxon>Pirellulales</taxon>
        <taxon>Pirellulaceae</taxon>
        <taxon>Novipirellula</taxon>
    </lineage>
</organism>